<dbReference type="EMBL" id="KQ986574">
    <property type="protein sequence ID" value="KZV58602.1"/>
    <property type="molecule type" value="Genomic_DNA"/>
</dbReference>
<keyword evidence="2" id="KW-1185">Reference proteome</keyword>
<accession>A0A2Z7DHD7</accession>
<organism evidence="1 2">
    <name type="scientific">Dorcoceras hygrometricum</name>
    <dbReference type="NCBI Taxonomy" id="472368"/>
    <lineage>
        <taxon>Eukaryota</taxon>
        <taxon>Viridiplantae</taxon>
        <taxon>Streptophyta</taxon>
        <taxon>Embryophyta</taxon>
        <taxon>Tracheophyta</taxon>
        <taxon>Spermatophyta</taxon>
        <taxon>Magnoliopsida</taxon>
        <taxon>eudicotyledons</taxon>
        <taxon>Gunneridae</taxon>
        <taxon>Pentapetalae</taxon>
        <taxon>asterids</taxon>
        <taxon>lamiids</taxon>
        <taxon>Lamiales</taxon>
        <taxon>Gesneriaceae</taxon>
        <taxon>Didymocarpoideae</taxon>
        <taxon>Trichosporeae</taxon>
        <taxon>Loxocarpinae</taxon>
        <taxon>Dorcoceras</taxon>
    </lineage>
</organism>
<protein>
    <submittedName>
        <fullName evidence="1">Uncharacterized protein</fullName>
    </submittedName>
</protein>
<evidence type="ECO:0000313" key="2">
    <source>
        <dbReference type="Proteomes" id="UP000250235"/>
    </source>
</evidence>
<dbReference type="Proteomes" id="UP000250235">
    <property type="component" value="Unassembled WGS sequence"/>
</dbReference>
<name>A0A2Z7DHD7_9LAMI</name>
<evidence type="ECO:0000313" key="1">
    <source>
        <dbReference type="EMBL" id="KZV58602.1"/>
    </source>
</evidence>
<gene>
    <name evidence="1" type="ORF">F511_12442</name>
</gene>
<sequence>MHVAVKENRSSRPANQLAINSLEPLYQHNVSTGKIIELNDVATSLALLLSTADCDDITADIIIIDPSSWLNDVATSLALLLSTADCDDITADIIIIDPSSCLLILLTS</sequence>
<proteinExistence type="predicted"/>
<reference evidence="1 2" key="1">
    <citation type="journal article" date="2015" name="Proc. Natl. Acad. Sci. U.S.A.">
        <title>The resurrection genome of Boea hygrometrica: A blueprint for survival of dehydration.</title>
        <authorList>
            <person name="Xiao L."/>
            <person name="Yang G."/>
            <person name="Zhang L."/>
            <person name="Yang X."/>
            <person name="Zhao S."/>
            <person name="Ji Z."/>
            <person name="Zhou Q."/>
            <person name="Hu M."/>
            <person name="Wang Y."/>
            <person name="Chen M."/>
            <person name="Xu Y."/>
            <person name="Jin H."/>
            <person name="Xiao X."/>
            <person name="Hu G."/>
            <person name="Bao F."/>
            <person name="Hu Y."/>
            <person name="Wan P."/>
            <person name="Li L."/>
            <person name="Deng X."/>
            <person name="Kuang T."/>
            <person name="Xiang C."/>
            <person name="Zhu J.K."/>
            <person name="Oliver M.J."/>
            <person name="He Y."/>
        </authorList>
    </citation>
    <scope>NUCLEOTIDE SEQUENCE [LARGE SCALE GENOMIC DNA]</scope>
    <source>
        <strain evidence="2">cv. XS01</strain>
    </source>
</reference>
<dbReference type="AlphaFoldDB" id="A0A2Z7DHD7"/>